<accession>A0A8J3LFG2</accession>
<evidence type="ECO:0000313" key="2">
    <source>
        <dbReference type="Proteomes" id="UP000660339"/>
    </source>
</evidence>
<dbReference type="EMBL" id="BONJ01000014">
    <property type="protein sequence ID" value="GIG14544.1"/>
    <property type="molecule type" value="Genomic_DNA"/>
</dbReference>
<dbReference type="RefSeq" id="WP_166377891.1">
    <property type="nucleotide sequence ID" value="NZ_BAAATT010000007.1"/>
</dbReference>
<comment type="caution">
    <text evidence="1">The sequence shown here is derived from an EMBL/GenBank/DDBJ whole genome shotgun (WGS) entry which is preliminary data.</text>
</comment>
<keyword evidence="2" id="KW-1185">Reference proteome</keyword>
<dbReference type="InterPro" id="IPR013785">
    <property type="entry name" value="Aldolase_TIM"/>
</dbReference>
<dbReference type="AlphaFoldDB" id="A0A8J3LFG2"/>
<dbReference type="SUPFAM" id="SSF51395">
    <property type="entry name" value="FMN-linked oxidoreductases"/>
    <property type="match status" value="1"/>
</dbReference>
<reference evidence="1" key="1">
    <citation type="submission" date="2021-01" db="EMBL/GenBank/DDBJ databases">
        <title>Whole genome shotgun sequence of Catellatospora methionotrophica NBRC 14553.</title>
        <authorList>
            <person name="Komaki H."/>
            <person name="Tamura T."/>
        </authorList>
    </citation>
    <scope>NUCLEOTIDE SEQUENCE</scope>
    <source>
        <strain evidence="1">NBRC 14553</strain>
    </source>
</reference>
<organism evidence="1 2">
    <name type="scientific">Catellatospora methionotrophica</name>
    <dbReference type="NCBI Taxonomy" id="121620"/>
    <lineage>
        <taxon>Bacteria</taxon>
        <taxon>Bacillati</taxon>
        <taxon>Actinomycetota</taxon>
        <taxon>Actinomycetes</taxon>
        <taxon>Micromonosporales</taxon>
        <taxon>Micromonosporaceae</taxon>
        <taxon>Catellatospora</taxon>
    </lineage>
</organism>
<evidence type="ECO:0000313" key="1">
    <source>
        <dbReference type="EMBL" id="GIG14544.1"/>
    </source>
</evidence>
<protein>
    <submittedName>
        <fullName evidence="1">Uncharacterized protein</fullName>
    </submittedName>
</protein>
<dbReference type="Gene3D" id="3.20.20.70">
    <property type="entry name" value="Aldolase class I"/>
    <property type="match status" value="1"/>
</dbReference>
<name>A0A8J3LFG2_9ACTN</name>
<gene>
    <name evidence="1" type="ORF">Cme02nite_28760</name>
</gene>
<proteinExistence type="predicted"/>
<sequence>MAVNFVLMLTERDVTIPDAVEVYRGLEVDGLAHVAFKDVGVEPSAARKLTDAAHADGRQVLLELADLSDHGQEQGLRLALDLGVDQVVARWRPDFAARLADPDAPRYWPFVGSLSGSPLALSSTPEELAAMAGQLSDAGVGGMVLMPYRQHAHDAAALLAGTARAASVPVLVAGGVKDPSQVADIARAGAWGFTMGGAALADRHDDPSSVSRRVADLLQLCRQLGPEPGPTEENV</sequence>
<dbReference type="Proteomes" id="UP000660339">
    <property type="component" value="Unassembled WGS sequence"/>
</dbReference>